<dbReference type="KEGG" id="spar:SPRG_02409"/>
<organism evidence="12 13">
    <name type="scientific">Saprolegnia parasitica (strain CBS 223.65)</name>
    <dbReference type="NCBI Taxonomy" id="695850"/>
    <lineage>
        <taxon>Eukaryota</taxon>
        <taxon>Sar</taxon>
        <taxon>Stramenopiles</taxon>
        <taxon>Oomycota</taxon>
        <taxon>Saprolegniomycetes</taxon>
        <taxon>Saprolegniales</taxon>
        <taxon>Saprolegniaceae</taxon>
        <taxon>Saprolegnia</taxon>
    </lineage>
</organism>
<dbReference type="RefSeq" id="XP_012196375.1">
    <property type="nucleotide sequence ID" value="XM_012340985.1"/>
</dbReference>
<dbReference type="VEuPathDB" id="FungiDB:SPRG_02409"/>
<evidence type="ECO:0000259" key="11">
    <source>
        <dbReference type="Pfam" id="PF14681"/>
    </source>
</evidence>
<keyword evidence="5" id="KW-0021">Allosteric enzyme</keyword>
<keyword evidence="6" id="KW-0328">Glycosyltransferase</keyword>
<evidence type="ECO:0000256" key="9">
    <source>
        <dbReference type="ARBA" id="ARBA00023134"/>
    </source>
</evidence>
<dbReference type="EMBL" id="KK583194">
    <property type="protein sequence ID" value="KDO32711.1"/>
    <property type="molecule type" value="Genomic_DNA"/>
</dbReference>
<protein>
    <recommendedName>
        <fullName evidence="4">uracil phosphoribosyltransferase</fullName>
        <ecNumber evidence="4">2.4.2.9</ecNumber>
    </recommendedName>
</protein>
<evidence type="ECO:0000313" key="13">
    <source>
        <dbReference type="Proteomes" id="UP000030745"/>
    </source>
</evidence>
<evidence type="ECO:0000256" key="3">
    <source>
        <dbReference type="ARBA" id="ARBA00009516"/>
    </source>
</evidence>
<dbReference type="AlphaFoldDB" id="A0A067D1W2"/>
<evidence type="ECO:0000256" key="4">
    <source>
        <dbReference type="ARBA" id="ARBA00011894"/>
    </source>
</evidence>
<evidence type="ECO:0000256" key="6">
    <source>
        <dbReference type="ARBA" id="ARBA00022676"/>
    </source>
</evidence>
<gene>
    <name evidence="12" type="ORF">SPRG_02409</name>
</gene>
<reference evidence="12 13" key="1">
    <citation type="journal article" date="2013" name="PLoS Genet.">
        <title>Distinctive expansion of potential virulence genes in the genome of the oomycete fish pathogen Saprolegnia parasitica.</title>
        <authorList>
            <person name="Jiang R.H."/>
            <person name="de Bruijn I."/>
            <person name="Haas B.J."/>
            <person name="Belmonte R."/>
            <person name="Lobach L."/>
            <person name="Christie J."/>
            <person name="van den Ackerveken G."/>
            <person name="Bottin A."/>
            <person name="Bulone V."/>
            <person name="Diaz-Moreno S.M."/>
            <person name="Dumas B."/>
            <person name="Fan L."/>
            <person name="Gaulin E."/>
            <person name="Govers F."/>
            <person name="Grenville-Briggs L.J."/>
            <person name="Horner N.R."/>
            <person name="Levin J.Z."/>
            <person name="Mammella M."/>
            <person name="Meijer H.J."/>
            <person name="Morris P."/>
            <person name="Nusbaum C."/>
            <person name="Oome S."/>
            <person name="Phillips A.J."/>
            <person name="van Rooyen D."/>
            <person name="Rzeszutek E."/>
            <person name="Saraiva M."/>
            <person name="Secombes C.J."/>
            <person name="Seidl M.F."/>
            <person name="Snel B."/>
            <person name="Stassen J.H."/>
            <person name="Sykes S."/>
            <person name="Tripathy S."/>
            <person name="van den Berg H."/>
            <person name="Vega-Arreguin J.C."/>
            <person name="Wawra S."/>
            <person name="Young S.K."/>
            <person name="Zeng Q."/>
            <person name="Dieguez-Uribeondo J."/>
            <person name="Russ C."/>
            <person name="Tyler B.M."/>
            <person name="van West P."/>
        </authorList>
    </citation>
    <scope>NUCLEOTIDE SEQUENCE [LARGE SCALE GENOMIC DNA]</scope>
    <source>
        <strain evidence="12 13">CBS 223.65</strain>
    </source>
</reference>
<dbReference type="EC" id="2.4.2.9" evidence="4"/>
<feature type="compositionally biased region" description="Basic and acidic residues" evidence="10">
    <location>
        <begin position="86"/>
        <end position="99"/>
    </location>
</feature>
<evidence type="ECO:0000256" key="8">
    <source>
        <dbReference type="ARBA" id="ARBA00022741"/>
    </source>
</evidence>
<feature type="region of interest" description="Disordered" evidence="10">
    <location>
        <begin position="82"/>
        <end position="120"/>
    </location>
</feature>
<dbReference type="SUPFAM" id="SSF53271">
    <property type="entry name" value="PRTase-like"/>
    <property type="match status" value="1"/>
</dbReference>
<name>A0A067D1W2_SAPPC</name>
<dbReference type="OMA" id="KHKIGLM"/>
<dbReference type="OrthoDB" id="106623at2759"/>
<dbReference type="Gene3D" id="3.40.50.2020">
    <property type="match status" value="1"/>
</dbReference>
<dbReference type="InterPro" id="IPR000836">
    <property type="entry name" value="PRTase_dom"/>
</dbReference>
<evidence type="ECO:0000256" key="10">
    <source>
        <dbReference type="SAM" id="MobiDB-lite"/>
    </source>
</evidence>
<evidence type="ECO:0000256" key="1">
    <source>
        <dbReference type="ARBA" id="ARBA00001946"/>
    </source>
</evidence>
<feature type="domain" description="Phosphoribosyltransferase" evidence="11">
    <location>
        <begin position="134"/>
        <end position="340"/>
    </location>
</feature>
<evidence type="ECO:0000256" key="5">
    <source>
        <dbReference type="ARBA" id="ARBA00022533"/>
    </source>
</evidence>
<dbReference type="Pfam" id="PF14681">
    <property type="entry name" value="UPRTase"/>
    <property type="match status" value="1"/>
</dbReference>
<evidence type="ECO:0000256" key="2">
    <source>
        <dbReference type="ARBA" id="ARBA00005180"/>
    </source>
</evidence>
<dbReference type="GO" id="GO:0005525">
    <property type="term" value="F:GTP binding"/>
    <property type="evidence" value="ECO:0007669"/>
    <property type="project" value="UniProtKB-KW"/>
</dbReference>
<keyword evidence="9" id="KW-0342">GTP-binding</keyword>
<dbReference type="GO" id="GO:0008655">
    <property type="term" value="P:pyrimidine-containing compound salvage"/>
    <property type="evidence" value="ECO:0007669"/>
    <property type="project" value="UniProtKB-ARBA"/>
</dbReference>
<feature type="region of interest" description="Disordered" evidence="10">
    <location>
        <begin position="1"/>
        <end position="42"/>
    </location>
</feature>
<comment type="pathway">
    <text evidence="2">Pyrimidine metabolism; UMP biosynthesis via salvage pathway; UMP from uracil: step 1/1.</text>
</comment>
<dbReference type="InterPro" id="IPR029057">
    <property type="entry name" value="PRTase-like"/>
</dbReference>
<evidence type="ECO:0000313" key="12">
    <source>
        <dbReference type="EMBL" id="KDO32711.1"/>
    </source>
</evidence>
<dbReference type="STRING" id="695850.A0A067D1W2"/>
<comment type="cofactor">
    <cofactor evidence="1">
        <name>Mg(2+)</name>
        <dbReference type="ChEBI" id="CHEBI:18420"/>
    </cofactor>
</comment>
<dbReference type="Proteomes" id="UP000030745">
    <property type="component" value="Unassembled WGS sequence"/>
</dbReference>
<keyword evidence="13" id="KW-1185">Reference proteome</keyword>
<dbReference type="GeneID" id="24124964"/>
<keyword evidence="8" id="KW-0547">Nucleotide-binding</keyword>
<dbReference type="NCBIfam" id="NF001097">
    <property type="entry name" value="PRK00129.1"/>
    <property type="match status" value="1"/>
</dbReference>
<proteinExistence type="inferred from homology"/>
<keyword evidence="7" id="KW-0808">Transferase</keyword>
<comment type="similarity">
    <text evidence="3">Belongs to the UPRTase family.</text>
</comment>
<accession>A0A067D1W2</accession>
<dbReference type="GO" id="GO:0004845">
    <property type="term" value="F:uracil phosphoribosyltransferase activity"/>
    <property type="evidence" value="ECO:0007669"/>
    <property type="project" value="UniProtKB-EC"/>
</dbReference>
<dbReference type="CDD" id="cd06223">
    <property type="entry name" value="PRTases_typeI"/>
    <property type="match status" value="1"/>
</dbReference>
<dbReference type="FunFam" id="3.40.50.2020:FF:000023">
    <property type="entry name" value="Probable uracil phosphoribosyltransferase"/>
    <property type="match status" value="1"/>
</dbReference>
<sequence length="342" mass="37572">MTTKRPAANLDEAGYVPEPTKPLLDVGPERSKTGRPPAPIRVHFENTGRQKNASTALLKCKFCEMEVSGRAISLESHLKRCQQAPEEVRPTSVKDEKSTPKSTKAHAVAGKHPAKKPCTATSSMETKYRNLIILQTNAVQSLHVMLRDKRSSHLQFKKFADRLMRILAEEALAACTLEFAIVWTPTGAEFSGMRPNSNICAVSIVRAGDALLEQVLACEPSVSVGKILIQRDESSAEKHPVVYYAKLPPRMNAFDRVLLLDPMLATGGSAKKAIQLLIDSGVQERDIVFANVLACPEGLDAIFEAYPQIHVVTSAIDPELNESKYIVPGLGDYGDRYYNTTM</sequence>
<evidence type="ECO:0000256" key="7">
    <source>
        <dbReference type="ARBA" id="ARBA00022679"/>
    </source>
</evidence>